<evidence type="ECO:0000256" key="2">
    <source>
        <dbReference type="ARBA" id="ARBA00022679"/>
    </source>
</evidence>
<dbReference type="InterPro" id="IPR041577">
    <property type="entry name" value="RT_RNaseH_2"/>
</dbReference>
<organism evidence="19 20">
    <name type="scientific">Juglans regia</name>
    <name type="common">English walnut</name>
    <dbReference type="NCBI Taxonomy" id="51240"/>
    <lineage>
        <taxon>Eukaryota</taxon>
        <taxon>Viridiplantae</taxon>
        <taxon>Streptophyta</taxon>
        <taxon>Embryophyta</taxon>
        <taxon>Tracheophyta</taxon>
        <taxon>Spermatophyta</taxon>
        <taxon>Magnoliopsida</taxon>
        <taxon>eudicotyledons</taxon>
        <taxon>Gunneridae</taxon>
        <taxon>Pentapetalae</taxon>
        <taxon>rosids</taxon>
        <taxon>fabids</taxon>
        <taxon>Fagales</taxon>
        <taxon>Juglandaceae</taxon>
        <taxon>Juglans</taxon>
    </lineage>
</organism>
<feature type="domain" description="Reverse transcriptase" evidence="17">
    <location>
        <begin position="519"/>
        <end position="698"/>
    </location>
</feature>
<dbReference type="CDD" id="cd00303">
    <property type="entry name" value="retropepsin_like"/>
    <property type="match status" value="1"/>
</dbReference>
<accession>A0A6P9ETQ8</accession>
<dbReference type="PANTHER" id="PTHR37984">
    <property type="entry name" value="PROTEIN CBG26694"/>
    <property type="match status" value="1"/>
</dbReference>
<keyword evidence="14" id="KW-0233">DNA recombination</keyword>
<feature type="region of interest" description="Disordered" evidence="16">
    <location>
        <begin position="1331"/>
        <end position="1358"/>
    </location>
</feature>
<dbReference type="GO" id="GO:0004519">
    <property type="term" value="F:endonuclease activity"/>
    <property type="evidence" value="ECO:0007669"/>
    <property type="project" value="UniProtKB-KW"/>
</dbReference>
<keyword evidence="5" id="KW-0479">Metal-binding</keyword>
<dbReference type="Pfam" id="PF17919">
    <property type="entry name" value="RT_RNaseH_2"/>
    <property type="match status" value="1"/>
</dbReference>
<protein>
    <submittedName>
        <fullName evidence="20">Uncharacterized protein LOC118348436</fullName>
    </submittedName>
</protein>
<keyword evidence="4" id="KW-0540">Nuclease</keyword>
<evidence type="ECO:0000256" key="12">
    <source>
        <dbReference type="ARBA" id="ARBA00022932"/>
    </source>
</evidence>
<keyword evidence="10" id="KW-0229">DNA integration</keyword>
<dbReference type="Pfam" id="PF24626">
    <property type="entry name" value="SH3_Tf2-1"/>
    <property type="match status" value="1"/>
</dbReference>
<keyword evidence="9" id="KW-0460">Magnesium</keyword>
<evidence type="ECO:0000256" key="3">
    <source>
        <dbReference type="ARBA" id="ARBA00022695"/>
    </source>
</evidence>
<dbReference type="GO" id="GO:0015074">
    <property type="term" value="P:DNA integration"/>
    <property type="evidence" value="ECO:0007669"/>
    <property type="project" value="UniProtKB-KW"/>
</dbReference>
<dbReference type="Pfam" id="PF00078">
    <property type="entry name" value="RVT_1"/>
    <property type="match status" value="1"/>
</dbReference>
<evidence type="ECO:0000256" key="13">
    <source>
        <dbReference type="ARBA" id="ARBA00023125"/>
    </source>
</evidence>
<dbReference type="RefSeq" id="XP_035545952.1">
    <property type="nucleotide sequence ID" value="XM_035690059.1"/>
</dbReference>
<evidence type="ECO:0000256" key="6">
    <source>
        <dbReference type="ARBA" id="ARBA00022750"/>
    </source>
</evidence>
<dbReference type="GO" id="GO:0046872">
    <property type="term" value="F:metal ion binding"/>
    <property type="evidence" value="ECO:0007669"/>
    <property type="project" value="UniProtKB-KW"/>
</dbReference>
<dbReference type="InterPro" id="IPR012337">
    <property type="entry name" value="RNaseH-like_sf"/>
</dbReference>
<dbReference type="Proteomes" id="UP000235220">
    <property type="component" value="Chromosome 5"/>
</dbReference>
<sequence>MGTNKERIEQLEVGLGGVQDGLHRMELGMTDRLRQMEETLNRLSNVLLANQEVPNHHQEGHDGGREANQWWQWIRRTFQEEGRALSWENFEDELWARFGPSECEDFDEALSRIKQSGSLREYQREFERLGNRVRGWTQKALIGTFMGGLRTDISDGIRMFKPQTLKEAISFARMRDDQLARQRRFIRSPPPVRGPLALPPLNRTAPTAPVALVRRLSWEEMQRKRLQGLCFNCNERFTAGHKCQGPRILMLEGDDEDANVICDGENEEPTGEEIHEGPIDPTITLHALTGWTAPKTMRVAARIGAHNVITLVDSGSTHNFISERMANLLRLPVIPTKTFTVRVANGENLKCHGRFDQVPVNLQGIKFSLTLYALPLTGLDLVLGIQWLELLGSVVCNWKKMTMEFSWGNQTRLLVGIDGQDIQAATLKELSKGVCPGHTIFAMCMQVTNKETQNQIHPSMQAVLQEFSDVFTEPSSLPHVREIDHSIPLREGTEPVNVRPYRYAHYQKDEIEKQVQEMLNSGLVQPSTSPFSSPVLLVKKKDGNWRFCTDYRALNAATIKDRFPIPTVEDMLDELYGATYFTKLDLRAGYHQVRVNPLDIPKTAFRTHNGHYEYLVMPFGLCNAPSTFQAVMNSIFRPHLRKFILVFFDDILIYSPNWGAHLEHVRQALEILRQHQFFAKASKCAFGLQEMEYLGHIVTNQGVEVDKNKIAAMVAWPRPTNISDLRGFLGLTGYYRKFVQNYGIIARPLTNLLKKGQFGWTEEAETAFLALKQAMTSTPTLAMPNFNDSFTIETDASGDGIGARVATPEQQKWVAKLLGYDYEILYRPGRENSAADALSRKQGSPILHGIFIPQASLWEEIKQAAATDPYVNSKGRLATDQPNGPYKWRHGLLLFKDKVVIPDDRALREKLLHEIHDTKMGGHSGVLRTCKRLRQQFYWPGMHKSLQEYIKACEVCQKVKTETLNPAGLLQPLPIPCRVWDDISLDFIEGLPISQGKDTIMVVVDRLSKSAHFLTLTHPFTAKTVADKFVEGIVKLHGMPQSVISDRDPIFISKFWQEFFKMSGTKLQLSSAYHPQTDGQTEVVNRCLEQYLRCFVHQWPRKWSSYLPWAEYWYNTTYHSSTGMTPFQALYGRLPPAIPSYTEGLSPVHEVDQQLLNRDEILQQLKSNLASSINRMKQIADTKRRAISFDVGERVLLKLHPYRQQTAFKRAHQKLATRFYGPYEILQKCGPVAYKLKLPEGSRIHPVFHVSLLKQYREHDGHKEPTPLPPISDEGIIELEPQAILDTRWIKHGGQLLEESLVQRKHLPTEEATWEPTTALLDKFSHTILEDKDPLVGGSTDKPRRSSRVHKPNPKYLG</sequence>
<evidence type="ECO:0000313" key="20">
    <source>
        <dbReference type="RefSeq" id="XP_035545952.1"/>
    </source>
</evidence>
<feature type="domain" description="Integrase catalytic" evidence="18">
    <location>
        <begin position="970"/>
        <end position="1134"/>
    </location>
</feature>
<keyword evidence="12" id="KW-0239">DNA-directed DNA polymerase</keyword>
<dbReference type="GO" id="GO:0003887">
    <property type="term" value="F:DNA-directed DNA polymerase activity"/>
    <property type="evidence" value="ECO:0007669"/>
    <property type="project" value="UniProtKB-KW"/>
</dbReference>
<dbReference type="InterPro" id="IPR043128">
    <property type="entry name" value="Rev_trsase/Diguanyl_cyclase"/>
</dbReference>
<keyword evidence="15" id="KW-0511">Multifunctional enzyme</keyword>
<dbReference type="InterPro" id="IPR005162">
    <property type="entry name" value="Retrotrans_gag_dom"/>
</dbReference>
<dbReference type="SUPFAM" id="SSF56672">
    <property type="entry name" value="DNA/RNA polymerases"/>
    <property type="match status" value="1"/>
</dbReference>
<dbReference type="Gene3D" id="1.10.340.70">
    <property type="match status" value="1"/>
</dbReference>
<dbReference type="InParanoid" id="A0A6P9ETQ8"/>
<dbReference type="GO" id="GO:0006508">
    <property type="term" value="P:proteolysis"/>
    <property type="evidence" value="ECO:0007669"/>
    <property type="project" value="UniProtKB-KW"/>
</dbReference>
<dbReference type="Gene3D" id="2.40.70.10">
    <property type="entry name" value="Acid Proteases"/>
    <property type="match status" value="1"/>
</dbReference>
<evidence type="ECO:0000256" key="10">
    <source>
        <dbReference type="ARBA" id="ARBA00022908"/>
    </source>
</evidence>
<keyword evidence="3" id="KW-0548">Nucleotidyltransferase</keyword>
<dbReference type="InterPro" id="IPR016197">
    <property type="entry name" value="Chromo-like_dom_sf"/>
</dbReference>
<dbReference type="Pfam" id="PF08284">
    <property type="entry name" value="RVP_2"/>
    <property type="match status" value="1"/>
</dbReference>
<dbReference type="InterPro" id="IPR036397">
    <property type="entry name" value="RNaseH_sf"/>
</dbReference>
<evidence type="ECO:0000256" key="14">
    <source>
        <dbReference type="ARBA" id="ARBA00023172"/>
    </source>
</evidence>
<evidence type="ECO:0000256" key="7">
    <source>
        <dbReference type="ARBA" id="ARBA00022759"/>
    </source>
</evidence>
<evidence type="ECO:0000256" key="5">
    <source>
        <dbReference type="ARBA" id="ARBA00022723"/>
    </source>
</evidence>
<dbReference type="FunFam" id="3.30.70.270:FF:000020">
    <property type="entry name" value="Transposon Tf2-6 polyprotein-like Protein"/>
    <property type="match status" value="1"/>
</dbReference>
<evidence type="ECO:0000256" key="8">
    <source>
        <dbReference type="ARBA" id="ARBA00022801"/>
    </source>
</evidence>
<dbReference type="InterPro" id="IPR021109">
    <property type="entry name" value="Peptidase_aspartic_dom_sf"/>
</dbReference>
<dbReference type="Gene3D" id="3.10.10.10">
    <property type="entry name" value="HIV Type 1 Reverse Transcriptase, subunit A, domain 1"/>
    <property type="match status" value="1"/>
</dbReference>
<feature type="compositionally biased region" description="Basic residues" evidence="16">
    <location>
        <begin position="1345"/>
        <end position="1358"/>
    </location>
</feature>
<evidence type="ECO:0000256" key="11">
    <source>
        <dbReference type="ARBA" id="ARBA00022918"/>
    </source>
</evidence>
<dbReference type="GO" id="GO:0006310">
    <property type="term" value="P:DNA recombination"/>
    <property type="evidence" value="ECO:0007669"/>
    <property type="project" value="UniProtKB-KW"/>
</dbReference>
<dbReference type="FunFam" id="3.10.10.10:FF:000007">
    <property type="entry name" value="Retrovirus-related Pol polyprotein from transposon 17.6-like Protein"/>
    <property type="match status" value="1"/>
</dbReference>
<reference evidence="20" key="1">
    <citation type="submission" date="2025-08" db="UniProtKB">
        <authorList>
            <consortium name="RefSeq"/>
        </authorList>
    </citation>
    <scope>IDENTIFICATION</scope>
    <source>
        <tissue evidence="20">Leaves</tissue>
    </source>
</reference>
<dbReference type="Pfam" id="PF03732">
    <property type="entry name" value="Retrotrans_gag"/>
    <property type="match status" value="1"/>
</dbReference>
<dbReference type="GO" id="GO:0004190">
    <property type="term" value="F:aspartic-type endopeptidase activity"/>
    <property type="evidence" value="ECO:0007669"/>
    <property type="project" value="UniProtKB-KW"/>
</dbReference>
<name>A0A6P9ETQ8_JUGRE</name>
<keyword evidence="11" id="KW-0695">RNA-directed DNA polymerase</keyword>
<proteinExistence type="predicted"/>
<dbReference type="InterPro" id="IPR000477">
    <property type="entry name" value="RT_dom"/>
</dbReference>
<dbReference type="OrthoDB" id="1933428at2759"/>
<evidence type="ECO:0000256" key="16">
    <source>
        <dbReference type="SAM" id="MobiDB-lite"/>
    </source>
</evidence>
<dbReference type="FunFam" id="1.10.340.70:FF:000001">
    <property type="entry name" value="Retrovirus-related Pol polyprotein from transposon gypsy-like Protein"/>
    <property type="match status" value="1"/>
</dbReference>
<evidence type="ECO:0000256" key="9">
    <source>
        <dbReference type="ARBA" id="ARBA00022842"/>
    </source>
</evidence>
<keyword evidence="8" id="KW-0378">Hydrolase</keyword>
<keyword evidence="13" id="KW-0238">DNA-binding</keyword>
<dbReference type="InterPro" id="IPR050951">
    <property type="entry name" value="Retrovirus_Pol_polyprotein"/>
</dbReference>
<keyword evidence="6" id="KW-0064">Aspartyl protease</keyword>
<dbReference type="SUPFAM" id="SSF54160">
    <property type="entry name" value="Chromo domain-like"/>
    <property type="match status" value="1"/>
</dbReference>
<dbReference type="InterPro" id="IPR001584">
    <property type="entry name" value="Integrase_cat-core"/>
</dbReference>
<dbReference type="InterPro" id="IPR041588">
    <property type="entry name" value="Integrase_H2C2"/>
</dbReference>
<dbReference type="PROSITE" id="PS50878">
    <property type="entry name" value="RT_POL"/>
    <property type="match status" value="1"/>
</dbReference>
<keyword evidence="2" id="KW-0808">Transferase</keyword>
<dbReference type="Gene3D" id="3.30.70.270">
    <property type="match status" value="2"/>
</dbReference>
<evidence type="ECO:0000256" key="1">
    <source>
        <dbReference type="ARBA" id="ARBA00022670"/>
    </source>
</evidence>
<keyword evidence="7" id="KW-0255">Endonuclease</keyword>
<dbReference type="SUPFAM" id="SSF53098">
    <property type="entry name" value="Ribonuclease H-like"/>
    <property type="match status" value="1"/>
</dbReference>
<dbReference type="InterPro" id="IPR043502">
    <property type="entry name" value="DNA/RNA_pol_sf"/>
</dbReference>
<keyword evidence="1" id="KW-0645">Protease</keyword>
<evidence type="ECO:0000259" key="18">
    <source>
        <dbReference type="PROSITE" id="PS50994"/>
    </source>
</evidence>
<dbReference type="KEGG" id="jre:118348436"/>
<dbReference type="SUPFAM" id="SSF50630">
    <property type="entry name" value="Acid proteases"/>
    <property type="match status" value="1"/>
</dbReference>
<dbReference type="GO" id="GO:0003677">
    <property type="term" value="F:DNA binding"/>
    <property type="evidence" value="ECO:0007669"/>
    <property type="project" value="UniProtKB-KW"/>
</dbReference>
<evidence type="ECO:0000259" key="17">
    <source>
        <dbReference type="PROSITE" id="PS50878"/>
    </source>
</evidence>
<evidence type="ECO:0000256" key="15">
    <source>
        <dbReference type="ARBA" id="ARBA00023268"/>
    </source>
</evidence>
<dbReference type="PANTHER" id="PTHR37984:SF5">
    <property type="entry name" value="PROTEIN NYNRIN-LIKE"/>
    <property type="match status" value="1"/>
</dbReference>
<dbReference type="PROSITE" id="PS50994">
    <property type="entry name" value="INTEGRASE"/>
    <property type="match status" value="1"/>
</dbReference>
<evidence type="ECO:0000313" key="19">
    <source>
        <dbReference type="Proteomes" id="UP000235220"/>
    </source>
</evidence>
<dbReference type="GeneID" id="118348436"/>
<gene>
    <name evidence="20" type="primary">LOC118348436</name>
</gene>
<dbReference type="Pfam" id="PF17921">
    <property type="entry name" value="Integrase_H2C2"/>
    <property type="match status" value="1"/>
</dbReference>
<dbReference type="CDD" id="cd01647">
    <property type="entry name" value="RT_LTR"/>
    <property type="match status" value="1"/>
</dbReference>
<evidence type="ECO:0000256" key="4">
    <source>
        <dbReference type="ARBA" id="ARBA00022722"/>
    </source>
</evidence>
<keyword evidence="19" id="KW-1185">Reference proteome</keyword>
<dbReference type="GO" id="GO:0003964">
    <property type="term" value="F:RNA-directed DNA polymerase activity"/>
    <property type="evidence" value="ECO:0007669"/>
    <property type="project" value="UniProtKB-KW"/>
</dbReference>
<dbReference type="InterPro" id="IPR056924">
    <property type="entry name" value="SH3_Tf2-1"/>
</dbReference>
<dbReference type="Gene3D" id="3.30.420.10">
    <property type="entry name" value="Ribonuclease H-like superfamily/Ribonuclease H"/>
    <property type="match status" value="1"/>
</dbReference>